<comment type="caution">
    <text evidence="2">The sequence shown here is derived from an EMBL/GenBank/DDBJ whole genome shotgun (WGS) entry which is preliminary data.</text>
</comment>
<name>A0A2T0VSX3_9LACT</name>
<keyword evidence="1" id="KW-0812">Transmembrane</keyword>
<organism evidence="2 3">
    <name type="scientific">Alkalibacterium olivapovliticus</name>
    <dbReference type="NCBI Taxonomy" id="99907"/>
    <lineage>
        <taxon>Bacteria</taxon>
        <taxon>Bacillati</taxon>
        <taxon>Bacillota</taxon>
        <taxon>Bacilli</taxon>
        <taxon>Lactobacillales</taxon>
        <taxon>Carnobacteriaceae</taxon>
        <taxon>Alkalibacterium</taxon>
    </lineage>
</organism>
<gene>
    <name evidence="2" type="ORF">CLV38_1553</name>
</gene>
<evidence type="ECO:0000256" key="1">
    <source>
        <dbReference type="SAM" id="Phobius"/>
    </source>
</evidence>
<reference evidence="2 3" key="1">
    <citation type="submission" date="2018-03" db="EMBL/GenBank/DDBJ databases">
        <title>Genomic Encyclopedia of Archaeal and Bacterial Type Strains, Phase II (KMG-II): from individual species to whole genera.</title>
        <authorList>
            <person name="Goeker M."/>
        </authorList>
    </citation>
    <scope>NUCLEOTIDE SEQUENCE [LARGE SCALE GENOMIC DNA]</scope>
    <source>
        <strain evidence="2 3">DSM 13175</strain>
    </source>
</reference>
<keyword evidence="1" id="KW-0472">Membrane</keyword>
<sequence>MRNKVRWINLILMLVITTFTRIHLTFLYSPASSAILEEYFNPLVLNIIFSLSTLIIIFISILGTYIVLVVFNSLVSHEEIHYLRAKTTIYKIYINGFMLYNILYIFYLLIVNEIWESMELNISSIMLFFFLSIALYKSSNIFKKTTNRLLFSLLIFFINSLLAIYSLLTSI</sequence>
<dbReference type="AlphaFoldDB" id="A0A2T0VSX3"/>
<keyword evidence="3" id="KW-1185">Reference proteome</keyword>
<feature type="transmembrane region" description="Helical" evidence="1">
    <location>
        <begin position="148"/>
        <end position="168"/>
    </location>
</feature>
<keyword evidence="1" id="KW-1133">Transmembrane helix</keyword>
<accession>A0A2T0VSX3</accession>
<dbReference type="EMBL" id="PVTO01000055">
    <property type="protein sequence ID" value="PRY73721.1"/>
    <property type="molecule type" value="Genomic_DNA"/>
</dbReference>
<feature type="transmembrane region" description="Helical" evidence="1">
    <location>
        <begin position="47"/>
        <end position="71"/>
    </location>
</feature>
<evidence type="ECO:0000313" key="2">
    <source>
        <dbReference type="EMBL" id="PRY73721.1"/>
    </source>
</evidence>
<feature type="transmembrane region" description="Helical" evidence="1">
    <location>
        <begin position="92"/>
        <end position="111"/>
    </location>
</feature>
<protein>
    <submittedName>
        <fullName evidence="2">Uncharacterized protein</fullName>
    </submittedName>
</protein>
<proteinExistence type="predicted"/>
<evidence type="ECO:0000313" key="3">
    <source>
        <dbReference type="Proteomes" id="UP000238205"/>
    </source>
</evidence>
<feature type="transmembrane region" description="Helical" evidence="1">
    <location>
        <begin position="117"/>
        <end position="136"/>
    </location>
</feature>
<dbReference type="Proteomes" id="UP000238205">
    <property type="component" value="Unassembled WGS sequence"/>
</dbReference>
<feature type="transmembrane region" description="Helical" evidence="1">
    <location>
        <begin position="7"/>
        <end position="27"/>
    </location>
</feature>